<sequence>MHTPPSSDELSAWLRLTLEPGLGPVQARGLLAGIGLPQDIYASSAATLTRYVPAELAAQLRRPLSSEIQACIERTLQWLAEPGHHLITLADPAYPAALLDTHDPPTVLYANGRPELLNRPVIAIVGARNATPGGCDNARAFAQYLAGQGWCIASGLAHGIDAAAHQGALAAGAQAGSTIAVMGTGIDIVYPSANLALARRIADEGVLVSELPLGTPSISHQFPRRNRIVAGLARGVLVVEAAKQSGSLITARLATELGREVFSIPGSIHSPLSRGCHALIRQGAKLVESGQDIHEELDRPGPGPADSQAALEPAQAGKDKNRRRAGTARQGSRTQNAAEPLSASAASGAQHPLFARNTPEALVLQALGHDPADADTLQSRTGMDISQLGSLLLRLELEEAVARLEDGRYQRLAAH</sequence>
<dbReference type="InterPro" id="IPR041614">
    <property type="entry name" value="DprA_WH"/>
</dbReference>
<evidence type="ECO:0000256" key="2">
    <source>
        <dbReference type="SAM" id="MobiDB-lite"/>
    </source>
</evidence>
<evidence type="ECO:0000256" key="1">
    <source>
        <dbReference type="ARBA" id="ARBA00006525"/>
    </source>
</evidence>
<reference evidence="5 6" key="1">
    <citation type="submission" date="2018-04" db="EMBL/GenBank/DDBJ databases">
        <title>Genomic Encyclopedia of Type Strains, Phase IV (KMG-IV): sequencing the most valuable type-strain genomes for metagenomic binning, comparative biology and taxonomic classification.</title>
        <authorList>
            <person name="Goeker M."/>
        </authorList>
    </citation>
    <scope>NUCLEOTIDE SEQUENCE [LARGE SCALE GENOMIC DNA]</scope>
    <source>
        <strain evidence="5 6">DSM 10065</strain>
    </source>
</reference>
<dbReference type="STRING" id="1231391.GCA_000308195_02583"/>
<organism evidence="5 6">
    <name type="scientific">Pusillimonas noertemannii</name>
    <dbReference type="NCBI Taxonomy" id="305977"/>
    <lineage>
        <taxon>Bacteria</taxon>
        <taxon>Pseudomonadati</taxon>
        <taxon>Pseudomonadota</taxon>
        <taxon>Betaproteobacteria</taxon>
        <taxon>Burkholderiales</taxon>
        <taxon>Alcaligenaceae</taxon>
        <taxon>Pusillimonas</taxon>
    </lineage>
</organism>
<dbReference type="InterPro" id="IPR003488">
    <property type="entry name" value="DprA"/>
</dbReference>
<evidence type="ECO:0000313" key="6">
    <source>
        <dbReference type="Proteomes" id="UP000246145"/>
    </source>
</evidence>
<evidence type="ECO:0000259" key="3">
    <source>
        <dbReference type="Pfam" id="PF02481"/>
    </source>
</evidence>
<gene>
    <name evidence="5" type="ORF">C7440_1996</name>
</gene>
<dbReference type="NCBIfam" id="TIGR00732">
    <property type="entry name" value="dprA"/>
    <property type="match status" value="1"/>
</dbReference>
<dbReference type="InterPro" id="IPR036388">
    <property type="entry name" value="WH-like_DNA-bd_sf"/>
</dbReference>
<feature type="domain" description="DprA winged helix" evidence="4">
    <location>
        <begin position="351"/>
        <end position="407"/>
    </location>
</feature>
<accession>A0A2U1CNC1</accession>
<dbReference type="RefSeq" id="WP_026068032.1">
    <property type="nucleotide sequence ID" value="NZ_JACCEX010000002.1"/>
</dbReference>
<dbReference type="EMBL" id="QEKO01000002">
    <property type="protein sequence ID" value="PVY62502.1"/>
    <property type="molecule type" value="Genomic_DNA"/>
</dbReference>
<name>A0A2U1CNC1_9BURK</name>
<dbReference type="OrthoDB" id="9785707at2"/>
<dbReference type="Proteomes" id="UP000246145">
    <property type="component" value="Unassembled WGS sequence"/>
</dbReference>
<dbReference type="InterPro" id="IPR057666">
    <property type="entry name" value="DrpA_SLOG"/>
</dbReference>
<dbReference type="PANTHER" id="PTHR43022">
    <property type="entry name" value="PROTEIN SMF"/>
    <property type="match status" value="1"/>
</dbReference>
<dbReference type="SUPFAM" id="SSF102405">
    <property type="entry name" value="MCP/YpsA-like"/>
    <property type="match status" value="1"/>
</dbReference>
<dbReference type="Pfam" id="PF17782">
    <property type="entry name" value="WHD_DprA"/>
    <property type="match status" value="1"/>
</dbReference>
<dbReference type="Gene3D" id="1.10.10.10">
    <property type="entry name" value="Winged helix-like DNA-binding domain superfamily/Winged helix DNA-binding domain"/>
    <property type="match status" value="1"/>
</dbReference>
<protein>
    <submittedName>
        <fullName evidence="5">DNA protecting protein DprA</fullName>
    </submittedName>
</protein>
<dbReference type="PANTHER" id="PTHR43022:SF1">
    <property type="entry name" value="PROTEIN SMF"/>
    <property type="match status" value="1"/>
</dbReference>
<feature type="domain" description="Smf/DprA SLOG" evidence="3">
    <location>
        <begin position="86"/>
        <end position="297"/>
    </location>
</feature>
<keyword evidence="6" id="KW-1185">Reference proteome</keyword>
<proteinExistence type="inferred from homology"/>
<dbReference type="GO" id="GO:0009294">
    <property type="term" value="P:DNA-mediated transformation"/>
    <property type="evidence" value="ECO:0007669"/>
    <property type="project" value="InterPro"/>
</dbReference>
<dbReference type="Pfam" id="PF02481">
    <property type="entry name" value="DNA_processg_A"/>
    <property type="match status" value="1"/>
</dbReference>
<dbReference type="Gene3D" id="3.40.50.450">
    <property type="match status" value="1"/>
</dbReference>
<feature type="region of interest" description="Disordered" evidence="2">
    <location>
        <begin position="294"/>
        <end position="349"/>
    </location>
</feature>
<dbReference type="AlphaFoldDB" id="A0A2U1CNC1"/>
<comment type="similarity">
    <text evidence="1">Belongs to the DprA/Smf family.</text>
</comment>
<evidence type="ECO:0000313" key="5">
    <source>
        <dbReference type="EMBL" id="PVY62502.1"/>
    </source>
</evidence>
<evidence type="ECO:0000259" key="4">
    <source>
        <dbReference type="Pfam" id="PF17782"/>
    </source>
</evidence>
<comment type="caution">
    <text evidence="5">The sequence shown here is derived from an EMBL/GenBank/DDBJ whole genome shotgun (WGS) entry which is preliminary data.</text>
</comment>